<feature type="compositionally biased region" description="Basic residues" evidence="1">
    <location>
        <begin position="77"/>
        <end position="88"/>
    </location>
</feature>
<dbReference type="AlphaFoldDB" id="H2BKL2"/>
<sequence>MMSKLGVLVTICLLLFPLTALPLDGDPSRAAEDHTPADWKGPPPQPTAETTWLTAEDRPSRLRRRPSQPAAEDYPSRHQRTTPSRLRKTTPADSRGPP</sequence>
<dbReference type="EMBL" id="JF510847">
    <property type="protein sequence ID" value="AEX60333.1"/>
    <property type="molecule type" value="mRNA"/>
</dbReference>
<name>H2BKL2_CONRT</name>
<organism evidence="3">
    <name type="scientific">Conus rattus</name>
    <name type="common">Rat cone</name>
    <dbReference type="NCBI Taxonomy" id="72283"/>
    <lineage>
        <taxon>Eukaryota</taxon>
        <taxon>Metazoa</taxon>
        <taxon>Spiralia</taxon>
        <taxon>Lophotrochozoa</taxon>
        <taxon>Mollusca</taxon>
        <taxon>Gastropoda</taxon>
        <taxon>Caenogastropoda</taxon>
        <taxon>Neogastropoda</taxon>
        <taxon>Conoidea</taxon>
        <taxon>Conidae</taxon>
        <taxon>Conus</taxon>
        <taxon>Rhizoconus</taxon>
    </lineage>
</organism>
<accession>H2BKL2</accession>
<evidence type="ECO:0000256" key="1">
    <source>
        <dbReference type="SAM" id="MobiDB-lite"/>
    </source>
</evidence>
<feature type="signal peptide" evidence="2">
    <location>
        <begin position="1"/>
        <end position="20"/>
    </location>
</feature>
<evidence type="ECO:0000313" key="3">
    <source>
        <dbReference type="EMBL" id="AEX60333.1"/>
    </source>
</evidence>
<keyword evidence="2" id="KW-0732">Signal</keyword>
<feature type="compositionally biased region" description="Basic and acidic residues" evidence="1">
    <location>
        <begin position="26"/>
        <end position="37"/>
    </location>
</feature>
<reference evidence="3" key="1">
    <citation type="journal article" date="2013" name="Toxicon">
        <title>Characterizing the evolution and functions of the M-superfamily conotoxins.</title>
        <authorList>
            <person name="Zhou M."/>
            <person name="Wang L."/>
            <person name="Wu Y."/>
            <person name="Zhu X."/>
            <person name="Feng Y."/>
            <person name="Chen Z."/>
            <person name="Li Y."/>
            <person name="Sun D."/>
            <person name="Ren Z."/>
            <person name="Xu A."/>
        </authorList>
    </citation>
    <scope>NUCLEOTIDE SEQUENCE</scope>
</reference>
<feature type="chain" id="PRO_5003560240" evidence="2">
    <location>
        <begin position="21"/>
        <end position="98"/>
    </location>
</feature>
<feature type="region of interest" description="Disordered" evidence="1">
    <location>
        <begin position="22"/>
        <end position="98"/>
    </location>
</feature>
<protein>
    <submittedName>
        <fullName evidence="3">M superfamily MMSK group conopeptide Rt0C01</fullName>
    </submittedName>
</protein>
<proteinExistence type="evidence at transcript level"/>
<evidence type="ECO:0000256" key="2">
    <source>
        <dbReference type="SAM" id="SignalP"/>
    </source>
</evidence>